<comment type="subcellular location">
    <subcellularLocation>
        <location evidence="9">Cytoplasm</location>
    </subcellularLocation>
    <subcellularLocation>
        <location evidence="9">Mitochondrion intermembrane space</location>
    </subcellularLocation>
</comment>
<feature type="binding site" evidence="9">
    <location>
        <position position="177"/>
    </location>
    <ligand>
        <name>[2Fe-2S] cluster</name>
        <dbReference type="ChEBI" id="CHEBI:190135"/>
    </ligand>
</feature>
<dbReference type="InterPro" id="IPR046408">
    <property type="entry name" value="CIAPIN1"/>
</dbReference>
<dbReference type="PANTHER" id="PTHR13273:SF14">
    <property type="entry name" value="ANAMORSIN"/>
    <property type="match status" value="1"/>
</dbReference>
<name>A0A1U7LW64_NEOID</name>
<dbReference type="GO" id="GO:0005758">
    <property type="term" value="C:mitochondrial intermembrane space"/>
    <property type="evidence" value="ECO:0007669"/>
    <property type="project" value="UniProtKB-SubCell"/>
</dbReference>
<feature type="binding site" evidence="9">
    <location>
        <position position="225"/>
    </location>
    <ligand>
        <name>[4Fe-4S] cluster</name>
        <dbReference type="ChEBI" id="CHEBI:49883"/>
    </ligand>
</feature>
<feature type="domain" description="Anamorsin C-terminal" evidence="10">
    <location>
        <begin position="158"/>
        <end position="238"/>
    </location>
</feature>
<feature type="short sequence motif" description="Cx2C motif 2" evidence="9">
    <location>
        <begin position="225"/>
        <end position="228"/>
    </location>
</feature>
<feature type="binding site" evidence="9">
    <location>
        <position position="174"/>
    </location>
    <ligand>
        <name>[2Fe-2S] cluster</name>
        <dbReference type="ChEBI" id="CHEBI:190135"/>
    </ligand>
</feature>
<protein>
    <submittedName>
        <fullName evidence="12">Fe-S cluster assembly protein dre2</fullName>
    </submittedName>
</protein>
<feature type="binding site" evidence="9">
    <location>
        <position position="163"/>
    </location>
    <ligand>
        <name>[2Fe-2S] cluster</name>
        <dbReference type="ChEBI" id="CHEBI:190135"/>
    </ligand>
</feature>
<evidence type="ECO:0000259" key="11">
    <source>
        <dbReference type="Pfam" id="PF16803"/>
    </source>
</evidence>
<dbReference type="HAMAP" id="MF_03115">
    <property type="entry name" value="Anamorsin"/>
    <property type="match status" value="1"/>
</dbReference>
<evidence type="ECO:0000313" key="13">
    <source>
        <dbReference type="Proteomes" id="UP000186594"/>
    </source>
</evidence>
<dbReference type="Pfam" id="PF05093">
    <property type="entry name" value="CIAPIN1"/>
    <property type="match status" value="1"/>
</dbReference>
<keyword evidence="3 9" id="KW-0004">4Fe-4S</keyword>
<comment type="cofactor">
    <cofactor evidence="9">
        <name>[2Fe-2S] cluster</name>
        <dbReference type="ChEBI" id="CHEBI:190135"/>
    </cofactor>
</comment>
<evidence type="ECO:0000256" key="3">
    <source>
        <dbReference type="ARBA" id="ARBA00022485"/>
    </source>
</evidence>
<keyword evidence="7 9" id="KW-0411">Iron-sulfur</keyword>
<feature type="binding site" evidence="9">
    <location>
        <position position="214"/>
    </location>
    <ligand>
        <name>[4Fe-4S] cluster</name>
        <dbReference type="ChEBI" id="CHEBI:49883"/>
    </ligand>
</feature>
<dbReference type="Gene3D" id="3.40.50.11000">
    <property type="entry name" value="Fe-S cluster assembly protein Dre2, N-terminal domain"/>
    <property type="match status" value="1"/>
</dbReference>
<keyword evidence="9" id="KW-0001">2Fe-2S</keyword>
<dbReference type="GO" id="GO:0051539">
    <property type="term" value="F:4 iron, 4 sulfur cluster binding"/>
    <property type="evidence" value="ECO:0007669"/>
    <property type="project" value="UniProtKB-KW"/>
</dbReference>
<reference evidence="12 13" key="1">
    <citation type="submission" date="2016-04" db="EMBL/GenBank/DDBJ databases">
        <title>Evolutionary innovation and constraint leading to complex multicellularity in the Ascomycota.</title>
        <authorList>
            <person name="Cisse O."/>
            <person name="Nguyen A."/>
            <person name="Hewitt D.A."/>
            <person name="Jedd G."/>
            <person name="Stajich J.E."/>
        </authorList>
    </citation>
    <scope>NUCLEOTIDE SEQUENCE [LARGE SCALE GENOMIC DNA]</scope>
    <source>
        <strain evidence="12 13">DAH-3</strain>
    </source>
</reference>
<dbReference type="Proteomes" id="UP000186594">
    <property type="component" value="Unassembled WGS sequence"/>
</dbReference>
<feature type="domain" description="Fe-S cluster assembly protein Dre2 N-terminal" evidence="11">
    <location>
        <begin position="8"/>
        <end position="126"/>
    </location>
</feature>
<evidence type="ECO:0000256" key="9">
    <source>
        <dbReference type="HAMAP-Rule" id="MF_03115"/>
    </source>
</evidence>
<dbReference type="AlphaFoldDB" id="A0A1U7LW64"/>
<keyword evidence="5 9" id="KW-0479">Metal-binding</keyword>
<comment type="caution">
    <text evidence="12">The sequence shown here is derived from an EMBL/GenBank/DDBJ whole genome shotgun (WGS) entry which is preliminary data.</text>
</comment>
<feature type="region of interest" description="Fe-S binding site A" evidence="9">
    <location>
        <begin position="163"/>
        <end position="179"/>
    </location>
</feature>
<dbReference type="GO" id="GO:0046872">
    <property type="term" value="F:metal ion binding"/>
    <property type="evidence" value="ECO:0007669"/>
    <property type="project" value="UniProtKB-KW"/>
</dbReference>
<keyword evidence="13" id="KW-1185">Reference proteome</keyword>
<evidence type="ECO:0000256" key="6">
    <source>
        <dbReference type="ARBA" id="ARBA00023004"/>
    </source>
</evidence>
<evidence type="ECO:0000256" key="1">
    <source>
        <dbReference type="ARBA" id="ARBA00001966"/>
    </source>
</evidence>
<dbReference type="GO" id="GO:0051537">
    <property type="term" value="F:2 iron, 2 sulfur cluster binding"/>
    <property type="evidence" value="ECO:0007669"/>
    <property type="project" value="UniProtKB-UniRule"/>
</dbReference>
<gene>
    <name evidence="12" type="ORF">NEOLI_001752</name>
</gene>
<comment type="similarity">
    <text evidence="2 9">Belongs to the anamorsin family.</text>
</comment>
<evidence type="ECO:0000313" key="12">
    <source>
        <dbReference type="EMBL" id="OLL26874.1"/>
    </source>
</evidence>
<dbReference type="GO" id="GO:0016226">
    <property type="term" value="P:iron-sulfur cluster assembly"/>
    <property type="evidence" value="ECO:0007669"/>
    <property type="project" value="UniProtKB-UniRule"/>
</dbReference>
<feature type="binding site" evidence="9">
    <location>
        <position position="228"/>
    </location>
    <ligand>
        <name>[4Fe-4S] cluster</name>
        <dbReference type="ChEBI" id="CHEBI:49883"/>
    </ligand>
</feature>
<evidence type="ECO:0000256" key="8">
    <source>
        <dbReference type="ARBA" id="ARBA00023128"/>
    </source>
</evidence>
<feature type="binding site" evidence="9">
    <location>
        <position position="217"/>
    </location>
    <ligand>
        <name>[4Fe-4S] cluster</name>
        <dbReference type="ChEBI" id="CHEBI:49883"/>
    </ligand>
</feature>
<sequence length="245" mass="26475">MSPSATPQTLILCPPSYAALPTLLESFMEKVSVPTDIQMLDRLNDDSVRLPADTYHTILLPETDPDLLNPVLNKILESLKNGGKMILEGIAVDKVRGHAVLSGFLVQNNKGKVELIKPESIAAIPLQRRKKDISALLAENSELIDESTLLSTEPTPIVQPLECAPPSGKRRKACKNCSCGLKELEDKEEAGRPRLTVDELVEIDFTKQGKIGSCGNCTLGDAFRCSGCPLLGMPAGDPSTWGDDI</sequence>
<evidence type="ECO:0000256" key="5">
    <source>
        <dbReference type="ARBA" id="ARBA00022723"/>
    </source>
</evidence>
<keyword evidence="8 9" id="KW-0496">Mitochondrion</keyword>
<evidence type="ECO:0000256" key="4">
    <source>
        <dbReference type="ARBA" id="ARBA00022490"/>
    </source>
</evidence>
<dbReference type="PANTHER" id="PTHR13273">
    <property type="entry name" value="ANAMORSIN"/>
    <property type="match status" value="1"/>
</dbReference>
<dbReference type="GO" id="GO:0009055">
    <property type="term" value="F:electron transfer activity"/>
    <property type="evidence" value="ECO:0007669"/>
    <property type="project" value="UniProtKB-UniRule"/>
</dbReference>
<comment type="domain">
    <text evidence="9">The C-terminal domain binds 2 Fe-S clusters but is otherwise mostly in an intrinsically disordered conformation.</text>
</comment>
<feature type="binding site" evidence="9">
    <location>
        <position position="179"/>
    </location>
    <ligand>
        <name>[2Fe-2S] cluster</name>
        <dbReference type="ChEBI" id="CHEBI:190135"/>
    </ligand>
</feature>
<evidence type="ECO:0000259" key="10">
    <source>
        <dbReference type="Pfam" id="PF05093"/>
    </source>
</evidence>
<dbReference type="STRING" id="1198029.A0A1U7LW64"/>
<keyword evidence="4 9" id="KW-0963">Cytoplasm</keyword>
<dbReference type="Pfam" id="PF16803">
    <property type="entry name" value="DRE2_N"/>
    <property type="match status" value="1"/>
</dbReference>
<evidence type="ECO:0000256" key="2">
    <source>
        <dbReference type="ARBA" id="ARBA00008169"/>
    </source>
</evidence>
<dbReference type="InterPro" id="IPR031838">
    <property type="entry name" value="Dre2_N"/>
</dbReference>
<dbReference type="InterPro" id="IPR007785">
    <property type="entry name" value="Anamorsin"/>
</dbReference>
<dbReference type="OrthoDB" id="311633at2759"/>
<evidence type="ECO:0000256" key="7">
    <source>
        <dbReference type="ARBA" id="ARBA00023014"/>
    </source>
</evidence>
<feature type="short sequence motif" description="Cx2C motif 1" evidence="9">
    <location>
        <begin position="214"/>
        <end position="217"/>
    </location>
</feature>
<keyword evidence="6 9" id="KW-0408">Iron</keyword>
<comment type="domain">
    <text evidence="9">The N-terminal domain has structural similarity with S-adenosyl-L-methionine-dependent methyltransferases, but does not bind S-adenosyl-L-methionine. It is required for correct assembly of the 2 Fe-S clusters.</text>
</comment>
<comment type="cofactor">
    <cofactor evidence="1 9">
        <name>[4Fe-4S] cluster</name>
        <dbReference type="ChEBI" id="CHEBI:49883"/>
    </cofactor>
</comment>
<comment type="caution">
    <text evidence="9">Lacks conserved residue(s) required for the propagation of feature annotation.</text>
</comment>
<organism evidence="12 13">
    <name type="scientific">Neolecta irregularis (strain DAH-3)</name>
    <dbReference type="NCBI Taxonomy" id="1198029"/>
    <lineage>
        <taxon>Eukaryota</taxon>
        <taxon>Fungi</taxon>
        <taxon>Dikarya</taxon>
        <taxon>Ascomycota</taxon>
        <taxon>Taphrinomycotina</taxon>
        <taxon>Neolectales</taxon>
        <taxon>Neolectaceae</taxon>
        <taxon>Neolecta</taxon>
    </lineage>
</organism>
<dbReference type="EMBL" id="LXFE01000139">
    <property type="protein sequence ID" value="OLL26874.1"/>
    <property type="molecule type" value="Genomic_DNA"/>
</dbReference>
<dbReference type="OMA" id="DFVMPVT"/>
<accession>A0A1U7LW64</accession>
<feature type="region of interest" description="Fe-S binding site B" evidence="9">
    <location>
        <begin position="214"/>
        <end position="228"/>
    </location>
</feature>
<proteinExistence type="inferred from homology"/>
<comment type="domain">
    <text evidence="9">The twin Cx2C motifs are involved in the recognition by the mitochondrial MIA40-ERV1 disulfide relay system. The formation of 2 disulfide bonds in the Cx2C motifs through dithiol/disulfide exchange reactions effectively traps the protein in the mitochondrial intermembrane space.</text>
</comment>